<gene>
    <name evidence="2" type="ORF">GCM10022210_18670</name>
</gene>
<evidence type="ECO:0008006" key="4">
    <source>
        <dbReference type="Google" id="ProtNLM"/>
    </source>
</evidence>
<dbReference type="RefSeq" id="WP_259095642.1">
    <property type="nucleotide sequence ID" value="NZ_JANTYS010000022.1"/>
</dbReference>
<feature type="signal peptide" evidence="1">
    <location>
        <begin position="1"/>
        <end position="23"/>
    </location>
</feature>
<keyword evidence="3" id="KW-1185">Reference proteome</keyword>
<evidence type="ECO:0000313" key="3">
    <source>
        <dbReference type="Proteomes" id="UP001500742"/>
    </source>
</evidence>
<proteinExistence type="predicted"/>
<dbReference type="Proteomes" id="UP001500742">
    <property type="component" value="Unassembled WGS sequence"/>
</dbReference>
<comment type="caution">
    <text evidence="2">The sequence shown here is derived from an EMBL/GenBank/DDBJ whole genome shotgun (WGS) entry which is preliminary data.</text>
</comment>
<accession>A0ABP7PRR4</accession>
<name>A0ABP7PRR4_9SPHI</name>
<dbReference type="PROSITE" id="PS51257">
    <property type="entry name" value="PROKAR_LIPOPROTEIN"/>
    <property type="match status" value="1"/>
</dbReference>
<dbReference type="EMBL" id="BAAAZC010000013">
    <property type="protein sequence ID" value="GAA3969895.1"/>
    <property type="molecule type" value="Genomic_DNA"/>
</dbReference>
<reference evidence="3" key="1">
    <citation type="journal article" date="2019" name="Int. J. Syst. Evol. Microbiol.">
        <title>The Global Catalogue of Microorganisms (GCM) 10K type strain sequencing project: providing services to taxonomists for standard genome sequencing and annotation.</title>
        <authorList>
            <consortium name="The Broad Institute Genomics Platform"/>
            <consortium name="The Broad Institute Genome Sequencing Center for Infectious Disease"/>
            <person name="Wu L."/>
            <person name="Ma J."/>
        </authorList>
    </citation>
    <scope>NUCLEOTIDE SEQUENCE [LARGE SCALE GENOMIC DNA]</scope>
    <source>
        <strain evidence="3">JCM 16601</strain>
    </source>
</reference>
<evidence type="ECO:0000256" key="1">
    <source>
        <dbReference type="SAM" id="SignalP"/>
    </source>
</evidence>
<keyword evidence="1" id="KW-0732">Signal</keyword>
<evidence type="ECO:0000313" key="2">
    <source>
        <dbReference type="EMBL" id="GAA3969895.1"/>
    </source>
</evidence>
<sequence>MLNKRTIALLSLIILLFTACSHAKFDRDNWNDGDGLTFAYRNKMVEDLLQNYKLKGLRYQQVIHLLHRPQQSNPTQMIYEIDEVNKPGQPHYVKQLILAMKDSVVIDAKIYEHTDKKK</sequence>
<protein>
    <recommendedName>
        <fullName evidence="4">Lipoprotein</fullName>
    </recommendedName>
</protein>
<organism evidence="2 3">
    <name type="scientific">Mucilaginibacter dorajii</name>
    <dbReference type="NCBI Taxonomy" id="692994"/>
    <lineage>
        <taxon>Bacteria</taxon>
        <taxon>Pseudomonadati</taxon>
        <taxon>Bacteroidota</taxon>
        <taxon>Sphingobacteriia</taxon>
        <taxon>Sphingobacteriales</taxon>
        <taxon>Sphingobacteriaceae</taxon>
        <taxon>Mucilaginibacter</taxon>
    </lineage>
</organism>
<feature type="chain" id="PRO_5045393084" description="Lipoprotein" evidence="1">
    <location>
        <begin position="24"/>
        <end position="118"/>
    </location>
</feature>